<dbReference type="GO" id="GO:0022904">
    <property type="term" value="P:respiratory electron transport chain"/>
    <property type="evidence" value="ECO:0007669"/>
    <property type="project" value="InterPro"/>
</dbReference>
<feature type="transmembrane region" description="Helical" evidence="6">
    <location>
        <begin position="40"/>
        <end position="57"/>
    </location>
</feature>
<evidence type="ECO:0000256" key="2">
    <source>
        <dbReference type="ARBA" id="ARBA00022475"/>
    </source>
</evidence>
<comment type="subcellular location">
    <subcellularLocation>
        <location evidence="1">Cell membrane</location>
        <topology evidence="1">Multi-pass membrane protein</topology>
    </subcellularLocation>
</comment>
<dbReference type="Gene3D" id="1.20.950.20">
    <property type="entry name" value="Transmembrane di-heme cytochromes, Chain C"/>
    <property type="match status" value="1"/>
</dbReference>
<dbReference type="Pfam" id="PF01292">
    <property type="entry name" value="Ni_hydr_CYTB"/>
    <property type="match status" value="1"/>
</dbReference>
<dbReference type="GO" id="GO:0005886">
    <property type="term" value="C:plasma membrane"/>
    <property type="evidence" value="ECO:0007669"/>
    <property type="project" value="UniProtKB-SubCell"/>
</dbReference>
<dbReference type="AlphaFoldDB" id="A0A1G6AZ05"/>
<dbReference type="EMBL" id="FMXN01000002">
    <property type="protein sequence ID" value="SDB13627.1"/>
    <property type="molecule type" value="Genomic_DNA"/>
</dbReference>
<keyword evidence="5 6" id="KW-0472">Membrane</keyword>
<proteinExistence type="predicted"/>
<evidence type="ECO:0000256" key="4">
    <source>
        <dbReference type="ARBA" id="ARBA00022989"/>
    </source>
</evidence>
<dbReference type="PANTHER" id="PTHR30485">
    <property type="entry name" value="NI/FE-HYDROGENASE 1 B-TYPE CYTOCHROME SUBUNIT"/>
    <property type="match status" value="1"/>
</dbReference>
<keyword evidence="4 6" id="KW-1133">Transmembrane helix</keyword>
<dbReference type="GO" id="GO:0020037">
    <property type="term" value="F:heme binding"/>
    <property type="evidence" value="ECO:0007669"/>
    <property type="project" value="TreeGrafter"/>
</dbReference>
<evidence type="ECO:0000313" key="9">
    <source>
        <dbReference type="Proteomes" id="UP000199626"/>
    </source>
</evidence>
<protein>
    <submittedName>
        <fullName evidence="8">Cytochrome b</fullName>
    </submittedName>
</protein>
<dbReference type="InterPro" id="IPR011577">
    <property type="entry name" value="Cyt_b561_bac/Ni-Hgenase"/>
</dbReference>
<organism evidence="8 9">
    <name type="scientific">Pseudidiomarina indica</name>
    <dbReference type="NCBI Taxonomy" id="1159017"/>
    <lineage>
        <taxon>Bacteria</taxon>
        <taxon>Pseudomonadati</taxon>
        <taxon>Pseudomonadota</taxon>
        <taxon>Gammaproteobacteria</taxon>
        <taxon>Alteromonadales</taxon>
        <taxon>Idiomarinaceae</taxon>
        <taxon>Pseudidiomarina</taxon>
    </lineage>
</organism>
<evidence type="ECO:0000256" key="5">
    <source>
        <dbReference type="ARBA" id="ARBA00023136"/>
    </source>
</evidence>
<keyword evidence="9" id="KW-1185">Reference proteome</keyword>
<dbReference type="OrthoDB" id="196472at2"/>
<evidence type="ECO:0000313" key="8">
    <source>
        <dbReference type="EMBL" id="SDB13627.1"/>
    </source>
</evidence>
<dbReference type="GO" id="GO:0009055">
    <property type="term" value="F:electron transfer activity"/>
    <property type="evidence" value="ECO:0007669"/>
    <property type="project" value="InterPro"/>
</dbReference>
<feature type="transmembrane region" description="Helical" evidence="6">
    <location>
        <begin position="95"/>
        <end position="118"/>
    </location>
</feature>
<feature type="domain" description="Cytochrome b561 bacterial/Ni-hydrogenase" evidence="7">
    <location>
        <begin position="7"/>
        <end position="178"/>
    </location>
</feature>
<keyword evidence="2" id="KW-1003">Cell membrane</keyword>
<keyword evidence="3 6" id="KW-0812">Transmembrane</keyword>
<name>A0A1G6AZ05_9GAMM</name>
<evidence type="ECO:0000256" key="1">
    <source>
        <dbReference type="ARBA" id="ARBA00004651"/>
    </source>
</evidence>
<feature type="transmembrane region" description="Helical" evidence="6">
    <location>
        <begin position="185"/>
        <end position="209"/>
    </location>
</feature>
<dbReference type="Proteomes" id="UP000199626">
    <property type="component" value="Unassembled WGS sequence"/>
</dbReference>
<evidence type="ECO:0000256" key="6">
    <source>
        <dbReference type="SAM" id="Phobius"/>
    </source>
</evidence>
<feature type="transmembrane region" description="Helical" evidence="6">
    <location>
        <begin position="9"/>
        <end position="28"/>
    </location>
</feature>
<evidence type="ECO:0000259" key="7">
    <source>
        <dbReference type="Pfam" id="PF01292"/>
    </source>
</evidence>
<evidence type="ECO:0000256" key="3">
    <source>
        <dbReference type="ARBA" id="ARBA00022692"/>
    </source>
</evidence>
<dbReference type="STRING" id="1159017.SAMN02927930_00550"/>
<dbReference type="InterPro" id="IPR051542">
    <property type="entry name" value="Hydrogenase_cytochrome"/>
</dbReference>
<dbReference type="PANTHER" id="PTHR30485:SF2">
    <property type="entry name" value="BLL0597 PROTEIN"/>
    <property type="match status" value="1"/>
</dbReference>
<gene>
    <name evidence="8" type="ORF">SAMN02927930_00550</name>
</gene>
<dbReference type="InterPro" id="IPR016174">
    <property type="entry name" value="Di-haem_cyt_TM"/>
</dbReference>
<sequence>MQRVKIWDGFVRVSHWLTVVLLAAMWYTAEEGYMELHLQLAGGLGALVITRILWGFWGSESARFKSFVRRPRAVVGHLKELGHGQYQPSNTHNAAGGWAVIALLLALLVQFVSGLFATDDIFFSGPLANAVSRDLSQLAMSVHATTFNVLLALIAVHLLAIILYRLRGVNLVSAMVHGYREGVRAPRLVSGLVGIIAAAIIAAALYQWIN</sequence>
<dbReference type="RefSeq" id="WP_092591511.1">
    <property type="nucleotide sequence ID" value="NZ_FMXN01000002.1"/>
</dbReference>
<feature type="transmembrane region" description="Helical" evidence="6">
    <location>
        <begin position="138"/>
        <end position="164"/>
    </location>
</feature>
<reference evidence="9" key="1">
    <citation type="submission" date="2016-10" db="EMBL/GenBank/DDBJ databases">
        <authorList>
            <person name="Varghese N."/>
            <person name="Submissions S."/>
        </authorList>
    </citation>
    <scope>NUCLEOTIDE SEQUENCE [LARGE SCALE GENOMIC DNA]</scope>
    <source>
        <strain evidence="9">CGMCC 1.10824</strain>
    </source>
</reference>
<accession>A0A1G6AZ05</accession>
<dbReference type="SUPFAM" id="SSF81342">
    <property type="entry name" value="Transmembrane di-heme cytochromes"/>
    <property type="match status" value="1"/>
</dbReference>